<evidence type="ECO:0000313" key="1">
    <source>
        <dbReference type="EMBL" id="RHN39676.1"/>
    </source>
</evidence>
<proteinExistence type="predicted"/>
<dbReference type="EMBL" id="PSQE01000008">
    <property type="protein sequence ID" value="RHN39676.1"/>
    <property type="molecule type" value="Genomic_DNA"/>
</dbReference>
<gene>
    <name evidence="1" type="ORF">MtrunA17_Chr8g0346391</name>
</gene>
<dbReference type="Gramene" id="rna45722">
    <property type="protein sequence ID" value="RHN39676.1"/>
    <property type="gene ID" value="gene45722"/>
</dbReference>
<comment type="caution">
    <text evidence="1">The sequence shown here is derived from an EMBL/GenBank/DDBJ whole genome shotgun (WGS) entry which is preliminary data.</text>
</comment>
<dbReference type="AlphaFoldDB" id="A0A396GE60"/>
<organism evidence="1">
    <name type="scientific">Medicago truncatula</name>
    <name type="common">Barrel medic</name>
    <name type="synonym">Medicago tribuloides</name>
    <dbReference type="NCBI Taxonomy" id="3880"/>
    <lineage>
        <taxon>Eukaryota</taxon>
        <taxon>Viridiplantae</taxon>
        <taxon>Streptophyta</taxon>
        <taxon>Embryophyta</taxon>
        <taxon>Tracheophyta</taxon>
        <taxon>Spermatophyta</taxon>
        <taxon>Magnoliopsida</taxon>
        <taxon>eudicotyledons</taxon>
        <taxon>Gunneridae</taxon>
        <taxon>Pentapetalae</taxon>
        <taxon>rosids</taxon>
        <taxon>fabids</taxon>
        <taxon>Fabales</taxon>
        <taxon>Fabaceae</taxon>
        <taxon>Papilionoideae</taxon>
        <taxon>50 kb inversion clade</taxon>
        <taxon>NPAAA clade</taxon>
        <taxon>Hologalegina</taxon>
        <taxon>IRL clade</taxon>
        <taxon>Trifolieae</taxon>
        <taxon>Medicago</taxon>
    </lineage>
</organism>
<protein>
    <submittedName>
        <fullName evidence="1">Uncharacterized protein</fullName>
    </submittedName>
</protein>
<accession>A0A396GE60</accession>
<reference evidence="1" key="1">
    <citation type="journal article" date="2018" name="Nat. Plants">
        <title>Whole-genome landscape of Medicago truncatula symbiotic genes.</title>
        <authorList>
            <person name="Pecrix Y."/>
            <person name="Gamas P."/>
            <person name="Carrere S."/>
        </authorList>
    </citation>
    <scope>NUCLEOTIDE SEQUENCE</scope>
    <source>
        <tissue evidence="1">Leaves</tissue>
    </source>
</reference>
<dbReference type="Proteomes" id="UP000265566">
    <property type="component" value="Chromosome 8"/>
</dbReference>
<name>A0A396GE60_MEDTR</name>
<sequence length="58" mass="6525">MIILKKVTVGEDHVVILMTKTKIWVQVHQLPFGFMDVSVGALVGSHIGKMVKYDEENN</sequence>